<protein>
    <recommendedName>
        <fullName evidence="5">SXP/RAL-2 family protein Ani s 5-like cation-binding domain-containing protein</fullName>
    </recommendedName>
</protein>
<accession>A0A016SEB8</accession>
<dbReference type="PANTHER" id="PTHR21593">
    <property type="entry name" value="PRION-LIKE- Q/N-RICH -DOMAIN-BEARING PROTEIN PROTEIN"/>
    <property type="match status" value="1"/>
</dbReference>
<feature type="compositionally biased region" description="Low complexity" evidence="1">
    <location>
        <begin position="217"/>
        <end position="235"/>
    </location>
</feature>
<gene>
    <name evidence="3" type="primary">Acey_s0242.g3406</name>
    <name evidence="3" type="ORF">Y032_0242g3406</name>
</gene>
<evidence type="ECO:0008006" key="5">
    <source>
        <dbReference type="Google" id="ProtNLM"/>
    </source>
</evidence>
<feature type="signal peptide" evidence="2">
    <location>
        <begin position="1"/>
        <end position="16"/>
    </location>
</feature>
<dbReference type="EMBL" id="JARK01001578">
    <property type="protein sequence ID" value="EYB88711.1"/>
    <property type="molecule type" value="Genomic_DNA"/>
</dbReference>
<feature type="region of interest" description="Disordered" evidence="1">
    <location>
        <begin position="210"/>
        <end position="235"/>
    </location>
</feature>
<name>A0A016SEB8_9BILA</name>
<proteinExistence type="predicted"/>
<evidence type="ECO:0000313" key="4">
    <source>
        <dbReference type="Proteomes" id="UP000024635"/>
    </source>
</evidence>
<organism evidence="3 4">
    <name type="scientific">Ancylostoma ceylanicum</name>
    <dbReference type="NCBI Taxonomy" id="53326"/>
    <lineage>
        <taxon>Eukaryota</taxon>
        <taxon>Metazoa</taxon>
        <taxon>Ecdysozoa</taxon>
        <taxon>Nematoda</taxon>
        <taxon>Chromadorea</taxon>
        <taxon>Rhabditida</taxon>
        <taxon>Rhabditina</taxon>
        <taxon>Rhabditomorpha</taxon>
        <taxon>Strongyloidea</taxon>
        <taxon>Ancylostomatidae</taxon>
        <taxon>Ancylostomatinae</taxon>
        <taxon>Ancylostoma</taxon>
    </lineage>
</organism>
<sequence length="272" mass="31208">MKSLVCLVALPILGFAYPPRLGDPFSPLGPWTSRGPPCGLPPFVEKLPEDAQEQVRAIWSNYKEGEDCMKEHKQTRDILHELPEEVREKVMGGKCGPSFLRNVSSTVRREFRAVWFDHRLTLEAKELTLKRLAYSLLNGESLALYIKWEEELQLRKQELEIKISALSPAAKEAYEGWKKLRMQEKLYLADLPKEIREELRSLCGWRKREEPSTEAPVTTSTETVQETTQTVDETTTAQPIIEEKAKEVEFASFLDVSMPEELNNEAQCSYYA</sequence>
<comment type="caution">
    <text evidence="3">The sequence shown here is derived from an EMBL/GenBank/DDBJ whole genome shotgun (WGS) entry which is preliminary data.</text>
</comment>
<dbReference type="PANTHER" id="PTHR21593:SF36">
    <property type="entry name" value="DUF148 DOMAIN-CONTAINING PROTEIN-RELATED"/>
    <property type="match status" value="1"/>
</dbReference>
<dbReference type="InterPro" id="IPR052823">
    <property type="entry name" value="SXP/RAL-2_related"/>
</dbReference>
<evidence type="ECO:0000313" key="3">
    <source>
        <dbReference type="EMBL" id="EYB88711.1"/>
    </source>
</evidence>
<keyword evidence="2" id="KW-0732">Signal</keyword>
<keyword evidence="4" id="KW-1185">Reference proteome</keyword>
<reference evidence="4" key="1">
    <citation type="journal article" date="2015" name="Nat. Genet.">
        <title>The genome and transcriptome of the zoonotic hookworm Ancylostoma ceylanicum identify infection-specific gene families.</title>
        <authorList>
            <person name="Schwarz E.M."/>
            <person name="Hu Y."/>
            <person name="Antoshechkin I."/>
            <person name="Miller M.M."/>
            <person name="Sternberg P.W."/>
            <person name="Aroian R.V."/>
        </authorList>
    </citation>
    <scope>NUCLEOTIDE SEQUENCE</scope>
    <source>
        <strain evidence="4">HY135</strain>
    </source>
</reference>
<dbReference type="Proteomes" id="UP000024635">
    <property type="component" value="Unassembled WGS sequence"/>
</dbReference>
<dbReference type="AlphaFoldDB" id="A0A016SEB8"/>
<dbReference type="OrthoDB" id="5838444at2759"/>
<evidence type="ECO:0000256" key="2">
    <source>
        <dbReference type="SAM" id="SignalP"/>
    </source>
</evidence>
<feature type="chain" id="PRO_5001486324" description="SXP/RAL-2 family protein Ani s 5-like cation-binding domain-containing protein" evidence="2">
    <location>
        <begin position="17"/>
        <end position="272"/>
    </location>
</feature>
<evidence type="ECO:0000256" key="1">
    <source>
        <dbReference type="SAM" id="MobiDB-lite"/>
    </source>
</evidence>